<sequence>MSILEVTILVYMRFLSPIHQSSSFITYSEIILLFNEYGK</sequence>
<evidence type="ECO:0000313" key="2">
    <source>
        <dbReference type="Proteomes" id="UP000016487"/>
    </source>
</evidence>
<dbReference type="Proteomes" id="UP000016487">
    <property type="component" value="Unassembled WGS sequence"/>
</dbReference>
<reference evidence="1" key="2">
    <citation type="submission" date="2015-03" db="EMBL/GenBank/DDBJ databases">
        <title>Genome sequence of Pseudoalteromonas citrea.</title>
        <authorList>
            <person name="Xie B.-B."/>
            <person name="Rong J.-C."/>
            <person name="Qin Q.-L."/>
            <person name="Zhang Y.-Z."/>
        </authorList>
    </citation>
    <scope>NUCLEOTIDE SEQUENCE</scope>
    <source>
        <strain evidence="1">DSM 8771</strain>
    </source>
</reference>
<gene>
    <name evidence="1" type="ORF">PCIT_a1328</name>
</gene>
<reference evidence="1" key="1">
    <citation type="journal article" date="2012" name="J. Bacteriol.">
        <title>Genome sequences of type strains of seven species of the marine bacterium Pseudoalteromonas.</title>
        <authorList>
            <person name="Xie B.B."/>
            <person name="Shu Y.L."/>
            <person name="Qin Q.L."/>
            <person name="Rong J.C."/>
            <person name="Zhang X.Y."/>
            <person name="Chen X.L."/>
            <person name="Shi M."/>
            <person name="He H.L."/>
            <person name="Zhou B.C."/>
            <person name="Zhang Y.Z."/>
        </authorList>
    </citation>
    <scope>NUCLEOTIDE SEQUENCE</scope>
    <source>
        <strain evidence="1">DSM 8771</strain>
    </source>
</reference>
<accession>A0AAD4AM66</accession>
<dbReference type="EMBL" id="AHBZ03000012">
    <property type="protein sequence ID" value="KAF7775195.1"/>
    <property type="molecule type" value="Genomic_DNA"/>
</dbReference>
<evidence type="ECO:0000313" key="1">
    <source>
        <dbReference type="EMBL" id="KAF7775195.1"/>
    </source>
</evidence>
<dbReference type="AlphaFoldDB" id="A0AAD4AM66"/>
<organism evidence="1 2">
    <name type="scientific">Pseudoalteromonas citrea</name>
    <dbReference type="NCBI Taxonomy" id="43655"/>
    <lineage>
        <taxon>Bacteria</taxon>
        <taxon>Pseudomonadati</taxon>
        <taxon>Pseudomonadota</taxon>
        <taxon>Gammaproteobacteria</taxon>
        <taxon>Alteromonadales</taxon>
        <taxon>Pseudoalteromonadaceae</taxon>
        <taxon>Pseudoalteromonas</taxon>
    </lineage>
</organism>
<proteinExistence type="predicted"/>
<protein>
    <submittedName>
        <fullName evidence="1">Uncharacterized protein</fullName>
    </submittedName>
</protein>
<comment type="caution">
    <text evidence="1">The sequence shown here is derived from an EMBL/GenBank/DDBJ whole genome shotgun (WGS) entry which is preliminary data.</text>
</comment>
<name>A0AAD4AM66_9GAMM</name>